<dbReference type="InterPro" id="IPR010105">
    <property type="entry name" value="TonB_sidphr_rcpt"/>
</dbReference>
<dbReference type="InterPro" id="IPR012910">
    <property type="entry name" value="Plug_dom"/>
</dbReference>
<dbReference type="AlphaFoldDB" id="A0A1H3DJ62"/>
<dbReference type="Proteomes" id="UP000182902">
    <property type="component" value="Unassembled WGS sequence"/>
</dbReference>
<keyword evidence="8 13" id="KW-0798">TonB box</keyword>
<evidence type="ECO:0000256" key="12">
    <source>
        <dbReference type="PROSITE-ProRule" id="PRU01360"/>
    </source>
</evidence>
<evidence type="ECO:0000256" key="3">
    <source>
        <dbReference type="ARBA" id="ARBA00022448"/>
    </source>
</evidence>
<evidence type="ECO:0000259" key="15">
    <source>
        <dbReference type="Pfam" id="PF00593"/>
    </source>
</evidence>
<evidence type="ECO:0000256" key="4">
    <source>
        <dbReference type="ARBA" id="ARBA00022452"/>
    </source>
</evidence>
<reference evidence="17 18" key="1">
    <citation type="submission" date="2016-10" db="EMBL/GenBank/DDBJ databases">
        <authorList>
            <person name="de Groot N.N."/>
        </authorList>
    </citation>
    <scope>NUCLEOTIDE SEQUENCE [LARGE SCALE GENOMIC DNA]</scope>
    <source>
        <strain evidence="17 18">ICMP 14252</strain>
    </source>
</reference>
<evidence type="ECO:0000256" key="6">
    <source>
        <dbReference type="ARBA" id="ARBA00022729"/>
    </source>
</evidence>
<dbReference type="EMBL" id="FNOX01000001">
    <property type="protein sequence ID" value="SDX66431.1"/>
    <property type="molecule type" value="Genomic_DNA"/>
</dbReference>
<gene>
    <name evidence="17" type="ORF">SAMN05216247_101584</name>
</gene>
<dbReference type="GO" id="GO:0009279">
    <property type="term" value="C:cell outer membrane"/>
    <property type="evidence" value="ECO:0007669"/>
    <property type="project" value="UniProtKB-SubCell"/>
</dbReference>
<dbReference type="SUPFAM" id="SSF56935">
    <property type="entry name" value="Porins"/>
    <property type="match status" value="1"/>
</dbReference>
<comment type="similarity">
    <text evidence="2 12 13">Belongs to the TonB-dependent receptor family.</text>
</comment>
<keyword evidence="4 12" id="KW-1134">Transmembrane beta strand</keyword>
<evidence type="ECO:0000256" key="5">
    <source>
        <dbReference type="ARBA" id="ARBA00022692"/>
    </source>
</evidence>
<keyword evidence="7" id="KW-0406">Ion transport</keyword>
<evidence type="ECO:0000256" key="1">
    <source>
        <dbReference type="ARBA" id="ARBA00004571"/>
    </source>
</evidence>
<dbReference type="GO" id="GO:0015344">
    <property type="term" value="F:siderophore uptake transmembrane transporter activity"/>
    <property type="evidence" value="ECO:0007669"/>
    <property type="project" value="TreeGrafter"/>
</dbReference>
<dbReference type="Gene3D" id="2.40.170.20">
    <property type="entry name" value="TonB-dependent receptor, beta-barrel domain"/>
    <property type="match status" value="1"/>
</dbReference>
<evidence type="ECO:0000313" key="18">
    <source>
        <dbReference type="Proteomes" id="UP000182902"/>
    </source>
</evidence>
<evidence type="ECO:0000256" key="10">
    <source>
        <dbReference type="ARBA" id="ARBA00023170"/>
    </source>
</evidence>
<dbReference type="InterPro" id="IPR036942">
    <property type="entry name" value="Beta-barrel_TonB_sf"/>
</dbReference>
<dbReference type="Pfam" id="PF00593">
    <property type="entry name" value="TonB_dep_Rec_b-barrel"/>
    <property type="match status" value="1"/>
</dbReference>
<feature type="domain" description="TonB-dependent receptor plug" evidence="16">
    <location>
        <begin position="76"/>
        <end position="176"/>
    </location>
</feature>
<dbReference type="GO" id="GO:0038023">
    <property type="term" value="F:signaling receptor activity"/>
    <property type="evidence" value="ECO:0007669"/>
    <property type="project" value="InterPro"/>
</dbReference>
<dbReference type="Pfam" id="PF07715">
    <property type="entry name" value="Plug"/>
    <property type="match status" value="1"/>
</dbReference>
<keyword evidence="9 12" id="KW-0472">Membrane</keyword>
<organism evidence="17 18">
    <name type="scientific">Pseudomonas salomonii</name>
    <dbReference type="NCBI Taxonomy" id="191391"/>
    <lineage>
        <taxon>Bacteria</taxon>
        <taxon>Pseudomonadati</taxon>
        <taxon>Pseudomonadota</taxon>
        <taxon>Gammaproteobacteria</taxon>
        <taxon>Pseudomonadales</taxon>
        <taxon>Pseudomonadaceae</taxon>
        <taxon>Pseudomonas</taxon>
    </lineage>
</organism>
<evidence type="ECO:0000313" key="17">
    <source>
        <dbReference type="EMBL" id="SDX66431.1"/>
    </source>
</evidence>
<dbReference type="CDD" id="cd01347">
    <property type="entry name" value="ligand_gated_channel"/>
    <property type="match status" value="1"/>
</dbReference>
<dbReference type="GO" id="GO:0015891">
    <property type="term" value="P:siderophore transport"/>
    <property type="evidence" value="ECO:0007669"/>
    <property type="project" value="InterPro"/>
</dbReference>
<accession>A0A1H3DJ62</accession>
<evidence type="ECO:0000256" key="14">
    <source>
        <dbReference type="SAM" id="SignalP"/>
    </source>
</evidence>
<evidence type="ECO:0000256" key="13">
    <source>
        <dbReference type="RuleBase" id="RU003357"/>
    </source>
</evidence>
<keyword evidence="5 12" id="KW-0812">Transmembrane</keyword>
<dbReference type="InterPro" id="IPR037066">
    <property type="entry name" value="Plug_dom_sf"/>
</dbReference>
<feature type="domain" description="TonB-dependent receptor-like beta-barrel" evidence="15">
    <location>
        <begin position="250"/>
        <end position="743"/>
    </location>
</feature>
<evidence type="ECO:0000256" key="9">
    <source>
        <dbReference type="ARBA" id="ARBA00023136"/>
    </source>
</evidence>
<dbReference type="PANTHER" id="PTHR32552">
    <property type="entry name" value="FERRICHROME IRON RECEPTOR-RELATED"/>
    <property type="match status" value="1"/>
</dbReference>
<evidence type="ECO:0000259" key="16">
    <source>
        <dbReference type="Pfam" id="PF07715"/>
    </source>
</evidence>
<dbReference type="FunFam" id="2.170.130.10:FF:000001">
    <property type="entry name" value="Catecholate siderophore TonB-dependent receptor"/>
    <property type="match status" value="1"/>
</dbReference>
<feature type="signal peptide" evidence="14">
    <location>
        <begin position="1"/>
        <end position="33"/>
    </location>
</feature>
<keyword evidence="6 14" id="KW-0732">Signal</keyword>
<evidence type="ECO:0000256" key="8">
    <source>
        <dbReference type="ARBA" id="ARBA00023077"/>
    </source>
</evidence>
<feature type="chain" id="PRO_5010353924" evidence="14">
    <location>
        <begin position="34"/>
        <end position="774"/>
    </location>
</feature>
<evidence type="ECO:0000256" key="7">
    <source>
        <dbReference type="ARBA" id="ARBA00023065"/>
    </source>
</evidence>
<evidence type="ECO:0000256" key="11">
    <source>
        <dbReference type="ARBA" id="ARBA00023237"/>
    </source>
</evidence>
<keyword evidence="3 12" id="KW-0813">Transport</keyword>
<dbReference type="PROSITE" id="PS52016">
    <property type="entry name" value="TONB_DEPENDENT_REC_3"/>
    <property type="match status" value="1"/>
</dbReference>
<dbReference type="Gene3D" id="2.170.130.10">
    <property type="entry name" value="TonB-dependent receptor, plug domain"/>
    <property type="match status" value="1"/>
</dbReference>
<dbReference type="InterPro" id="IPR000531">
    <property type="entry name" value="Beta-barrel_TonB"/>
</dbReference>
<proteinExistence type="inferred from homology"/>
<dbReference type="NCBIfam" id="TIGR01783">
    <property type="entry name" value="TonB-siderophor"/>
    <property type="match status" value="1"/>
</dbReference>
<protein>
    <submittedName>
        <fullName evidence="17">Catecholate siderophore receptor</fullName>
    </submittedName>
</protein>
<keyword evidence="10 17" id="KW-0675">Receptor</keyword>
<name>A0A1H3DJ62_9PSED</name>
<sequence>MATGISSAPLSSRHLLASAVGLAVAAQGGFSYAVETAADDGTGVIQLGATSIEGQAPSQSTYNPAAPSSPKYTELLRDTPQTITVVPKEVIHDQNLLTLRDVLSTVPGITFGAGEGGSGYGDSINLRGFSASGDIYVDGVRDSAQYSRTDPFNLEQVEVVSGASSVYSGSGAVGGTINLVTKQPELRDKTTISAGIGTDSYKRLTLDTNQQLNDTTAFRLNLMAHGNDVPGRDYEDYSRWGIAPSIAFGLGTPTRVTVSYEHQKDDNTPQYGIPIYNGKPMPGVGWSDYYGYHNINDQQITSDAFSLKLEHDFNDAVSVRNFTRVERVRQDLRASGPEGAQAGCLATGTQITGAPCTGGLKPGYFQPSGGSLGNERNTQNKMFTNQTDVTSHFSTGFVEHTLVTGIAISREEYEADTGKWLTNANGSTLVPPPVSFSDPNSEWNGPVNFTRAAHIDGALNNRAAYAFDTLKLSPQWEINGGLRYEHNAGSSVTNAYSSTGVETPGGRFGQADDLTSYRLALVYKPAENGSLYIAYGNSKTPSQASVNGSCYTPAKNNTAAINNCNVSPETAVSYEIGTKWDFFDNALSITGAVFRNDRTNYKVASNDPTNLSGTQSLDGKARADGVALGLSGAITDKWKVFANYTYLDTRVLRSASDFTLASTGFDAQKGEPLPFTPKHAASLWTVYDLPYDFQVGYGITAQSRQYLVSAAGAPTAPGYAVQRAMLGYKVNKQLNLQLNVNNLFDKQYLTRIRNNGWAVPGDGRAAVVSADYTF</sequence>
<dbReference type="InterPro" id="IPR039426">
    <property type="entry name" value="TonB-dep_rcpt-like"/>
</dbReference>
<comment type="subcellular location">
    <subcellularLocation>
        <location evidence="1 12">Cell outer membrane</location>
        <topology evidence="1 12">Multi-pass membrane protein</topology>
    </subcellularLocation>
</comment>
<dbReference type="PANTHER" id="PTHR32552:SF83">
    <property type="entry name" value="BLR3904 PROTEIN"/>
    <property type="match status" value="1"/>
</dbReference>
<keyword evidence="11 12" id="KW-0998">Cell outer membrane</keyword>
<evidence type="ECO:0000256" key="2">
    <source>
        <dbReference type="ARBA" id="ARBA00009810"/>
    </source>
</evidence>